<evidence type="ECO:0000256" key="2">
    <source>
        <dbReference type="ARBA" id="ARBA00022782"/>
    </source>
</evidence>
<feature type="compositionally biased region" description="Basic and acidic residues" evidence="8">
    <location>
        <begin position="244"/>
        <end position="257"/>
    </location>
</feature>
<dbReference type="PROSITE" id="PS00657">
    <property type="entry name" value="FORK_HEAD_1"/>
    <property type="match status" value="1"/>
</dbReference>
<dbReference type="PROSITE" id="PS50039">
    <property type="entry name" value="FORK_HEAD_3"/>
    <property type="match status" value="1"/>
</dbReference>
<dbReference type="HOGENOM" id="CLU_052451_0_0_1"/>
<gene>
    <name evidence="11" type="ORF">NEMVEDRAFT_v1g123903</name>
</gene>
<name>Q3LUT2_NEMVE</name>
<keyword evidence="3" id="KW-0832">Ubl conjugation</keyword>
<proteinExistence type="evidence at transcript level"/>
<dbReference type="AlphaFoldDB" id="Q3LUT2"/>
<keyword evidence="1" id="KW-1017">Isopeptide bond</keyword>
<evidence type="ECO:0000313" key="10">
    <source>
        <dbReference type="EMBL" id="ABA03228.1"/>
    </source>
</evidence>
<evidence type="ECO:0000256" key="8">
    <source>
        <dbReference type="SAM" id="MobiDB-lite"/>
    </source>
</evidence>
<feature type="domain" description="Fork-head" evidence="9">
    <location>
        <begin position="61"/>
        <end position="156"/>
    </location>
</feature>
<keyword evidence="2" id="KW-0221">Differentiation</keyword>
<keyword evidence="5 7" id="KW-0539">Nucleus</keyword>
<evidence type="ECO:0000256" key="1">
    <source>
        <dbReference type="ARBA" id="ARBA00022499"/>
    </source>
</evidence>
<dbReference type="PANTHER" id="PTHR11829">
    <property type="entry name" value="FORKHEAD BOX PROTEIN"/>
    <property type="match status" value="1"/>
</dbReference>
<dbReference type="EMBL" id="DS469711">
    <property type="protein sequence ID" value="EDO35022.1"/>
    <property type="molecule type" value="Genomic_DNA"/>
</dbReference>
<dbReference type="GO" id="GO:0030154">
    <property type="term" value="P:cell differentiation"/>
    <property type="evidence" value="ECO:0000318"/>
    <property type="project" value="GO_Central"/>
</dbReference>
<dbReference type="InterPro" id="IPR036390">
    <property type="entry name" value="WH_DNA-bd_sf"/>
</dbReference>
<keyword evidence="12" id="KW-1185">Reference proteome</keyword>
<dbReference type="SMART" id="SM00339">
    <property type="entry name" value="FH"/>
    <property type="match status" value="1"/>
</dbReference>
<feature type="region of interest" description="Disordered" evidence="8">
    <location>
        <begin position="232"/>
        <end position="271"/>
    </location>
</feature>
<feature type="compositionally biased region" description="Polar residues" evidence="8">
    <location>
        <begin position="258"/>
        <end position="270"/>
    </location>
</feature>
<dbReference type="InterPro" id="IPR030456">
    <property type="entry name" value="TF_fork_head_CS_2"/>
</dbReference>
<dbReference type="SUPFAM" id="SSF46785">
    <property type="entry name" value="Winged helix' DNA-binding domain"/>
    <property type="match status" value="1"/>
</dbReference>
<organism evidence="10">
    <name type="scientific">Nematostella vectensis</name>
    <name type="common">Starlet sea anemone</name>
    <dbReference type="NCBI Taxonomy" id="45351"/>
    <lineage>
        <taxon>Eukaryota</taxon>
        <taxon>Metazoa</taxon>
        <taxon>Cnidaria</taxon>
        <taxon>Anthozoa</taxon>
        <taxon>Hexacorallia</taxon>
        <taxon>Actiniaria</taxon>
        <taxon>Edwardsiidae</taxon>
        <taxon>Nematostella</taxon>
    </lineage>
</organism>
<protein>
    <recommendedName>
        <fullName evidence="6">Forkhead box protein L2</fullName>
    </recommendedName>
</protein>
<dbReference type="GO" id="GO:0000978">
    <property type="term" value="F:RNA polymerase II cis-regulatory region sequence-specific DNA binding"/>
    <property type="evidence" value="ECO:0000318"/>
    <property type="project" value="GO_Central"/>
</dbReference>
<reference evidence="11 12" key="2">
    <citation type="journal article" date="2007" name="Science">
        <title>Sea anemone genome reveals ancestral eumetazoan gene repertoire and genomic organization.</title>
        <authorList>
            <person name="Putnam N.H."/>
            <person name="Srivastava M."/>
            <person name="Hellsten U."/>
            <person name="Dirks B."/>
            <person name="Chapman J."/>
            <person name="Salamov A."/>
            <person name="Terry A."/>
            <person name="Shapiro H."/>
            <person name="Lindquist E."/>
            <person name="Kapitonov V.V."/>
            <person name="Jurka J."/>
            <person name="Genikhovich G."/>
            <person name="Grigoriev I.V."/>
            <person name="Lucas S.M."/>
            <person name="Steele R.E."/>
            <person name="Finnerty J.R."/>
            <person name="Technau U."/>
            <person name="Martindale M.Q."/>
            <person name="Rokhsar D.S."/>
        </authorList>
    </citation>
    <scope>NUCLEOTIDE SEQUENCE [LARGE SCALE GENOMIC DNA]</scope>
    <source>
        <strain evidence="12">CH2 X CH6</strain>
        <strain evidence="11">CH2 x CH6</strain>
    </source>
</reference>
<evidence type="ECO:0000313" key="11">
    <source>
        <dbReference type="EMBL" id="EDO35022.1"/>
    </source>
</evidence>
<dbReference type="PROSITE" id="PS00658">
    <property type="entry name" value="FORK_HEAD_2"/>
    <property type="match status" value="1"/>
</dbReference>
<dbReference type="Proteomes" id="UP000001593">
    <property type="component" value="Unassembled WGS sequence"/>
</dbReference>
<dbReference type="OrthoDB" id="5402974at2759"/>
<dbReference type="InterPro" id="IPR050211">
    <property type="entry name" value="FOX_domain-containing"/>
</dbReference>
<dbReference type="InterPro" id="IPR001766">
    <property type="entry name" value="Fork_head_dom"/>
</dbReference>
<dbReference type="Gene3D" id="1.10.10.10">
    <property type="entry name" value="Winged helix-like DNA-binding domain superfamily/Winged helix DNA-binding domain"/>
    <property type="match status" value="1"/>
</dbReference>
<dbReference type="GO" id="GO:0006357">
    <property type="term" value="P:regulation of transcription by RNA polymerase II"/>
    <property type="evidence" value="ECO:0000318"/>
    <property type="project" value="GO_Central"/>
</dbReference>
<dbReference type="GO" id="GO:0009653">
    <property type="term" value="P:anatomical structure morphogenesis"/>
    <property type="evidence" value="ECO:0000318"/>
    <property type="project" value="GO_Central"/>
</dbReference>
<evidence type="ECO:0000256" key="6">
    <source>
        <dbReference type="ARBA" id="ARBA00034872"/>
    </source>
</evidence>
<comment type="subcellular location">
    <subcellularLocation>
        <location evidence="7">Nucleus</location>
    </subcellularLocation>
</comment>
<evidence type="ECO:0000313" key="12">
    <source>
        <dbReference type="Proteomes" id="UP000001593"/>
    </source>
</evidence>
<dbReference type="KEGG" id="nve:5506392"/>
<feature type="DNA-binding region" description="Fork-head" evidence="7">
    <location>
        <begin position="61"/>
        <end position="156"/>
    </location>
</feature>
<evidence type="ECO:0000256" key="7">
    <source>
        <dbReference type="PROSITE-ProRule" id="PRU00089"/>
    </source>
</evidence>
<evidence type="ECO:0000256" key="5">
    <source>
        <dbReference type="ARBA" id="ARBA00023242"/>
    </source>
</evidence>
<dbReference type="Pfam" id="PF00250">
    <property type="entry name" value="Forkhead"/>
    <property type="match status" value="1"/>
</dbReference>
<evidence type="ECO:0000256" key="3">
    <source>
        <dbReference type="ARBA" id="ARBA00022843"/>
    </source>
</evidence>
<dbReference type="InterPro" id="IPR036388">
    <property type="entry name" value="WH-like_DNA-bd_sf"/>
</dbReference>
<dbReference type="PRINTS" id="PR00053">
    <property type="entry name" value="FORKHEAD"/>
</dbReference>
<dbReference type="FunFam" id="1.10.10.10:FF:001472">
    <property type="entry name" value="Forkhead domain protein 1"/>
    <property type="match status" value="1"/>
</dbReference>
<dbReference type="InParanoid" id="Q3LUT2"/>
<dbReference type="InterPro" id="IPR018122">
    <property type="entry name" value="TF_fork_head_CS_1"/>
</dbReference>
<dbReference type="EMBL" id="DQ173687">
    <property type="protein sequence ID" value="ABA03228.1"/>
    <property type="molecule type" value="mRNA"/>
</dbReference>
<accession>Q3LUT2</accession>
<dbReference type="eggNOG" id="KOG2294">
    <property type="taxonomic scope" value="Eukaryota"/>
</dbReference>
<keyword evidence="4 7" id="KW-0238">DNA-binding</keyword>
<evidence type="ECO:0000256" key="4">
    <source>
        <dbReference type="ARBA" id="ARBA00023125"/>
    </source>
</evidence>
<evidence type="ECO:0000259" key="9">
    <source>
        <dbReference type="PROSITE" id="PS50039"/>
    </source>
</evidence>
<reference evidence="10" key="1">
    <citation type="journal article" date="2005" name="Dev. Genes Evol.">
        <title>Genomic inventory and expression of Sox and Fox genes in the cnidarian Nematostella vectensis.</title>
        <authorList>
            <person name="Magie C.R."/>
            <person name="Pang K."/>
            <person name="Martindale M.Q."/>
        </authorList>
    </citation>
    <scope>NUCLEOTIDE SEQUENCE</scope>
</reference>
<dbReference type="GO" id="GO:0000981">
    <property type="term" value="F:DNA-binding transcription factor activity, RNA polymerase II-specific"/>
    <property type="evidence" value="ECO:0000318"/>
    <property type="project" value="GO_Central"/>
</dbReference>
<sequence>MSLDESCYNSAYFPPYHSAYRPFHEVENGSFKFYYNPCCPLYPNCSASTLLYKPYTPAPQKPPYSYVALISMAIKQSPGRKITLNGIYHFITSAFPYYTWQNKRGWQNSIRHNLSLNRCFVKVHREKADPGKGCYWTLDPAYEEMFEDGKYWRRRRTKKPKITSEKANFAEVDEVTCDQKRSNSPEIKTENFRNRHDEFFGKRSETAEERARIYATTVESFSSQKSVITRVDEMHSSSGSVSCTDKRVSRREVRNPSDELNSSNTSYNDSTKGRSFRIEFLLKKN</sequence>
<dbReference type="STRING" id="45351.Q3LUT2"/>
<dbReference type="GO" id="GO:0005634">
    <property type="term" value="C:nucleus"/>
    <property type="evidence" value="ECO:0007669"/>
    <property type="project" value="UniProtKB-SubCell"/>
</dbReference>
<dbReference type="PANTHER" id="PTHR11829:SF411">
    <property type="entry name" value="FORKHEAD BOX PROTEIN L2"/>
    <property type="match status" value="1"/>
</dbReference>